<feature type="transmembrane region" description="Helical" evidence="1">
    <location>
        <begin position="21"/>
        <end position="42"/>
    </location>
</feature>
<keyword evidence="1" id="KW-0812">Transmembrane</keyword>
<keyword evidence="3" id="KW-1185">Reference proteome</keyword>
<keyword evidence="1" id="KW-1133">Transmembrane helix</keyword>
<dbReference type="EMBL" id="CAJPIN010069923">
    <property type="protein sequence ID" value="CAG2067495.1"/>
    <property type="molecule type" value="Genomic_DNA"/>
</dbReference>
<dbReference type="InterPro" id="IPR053100">
    <property type="entry name" value="Cytochrome_b5-related"/>
</dbReference>
<dbReference type="PANTHER" id="PTHR16740:SF1">
    <property type="entry name" value="CYTOCHROME B5-RELATED PROTEIN-RELATED"/>
    <property type="match status" value="1"/>
</dbReference>
<evidence type="ECO:0000256" key="1">
    <source>
        <dbReference type="SAM" id="Phobius"/>
    </source>
</evidence>
<dbReference type="PANTHER" id="PTHR16740">
    <property type="entry name" value="CYTOCHROME B5-RELATED PROTEIN-RELATED"/>
    <property type="match status" value="1"/>
</dbReference>
<sequence>MFHSQILLRLGLMFKGEPKMVTAPDALSFLIPVVMMFCGGSGLKDTLLLWTTVLISSSFFFGLIGLNAGHHHPEVFHDGDTPRYSKPT</sequence>
<keyword evidence="1" id="KW-0472">Membrane</keyword>
<accession>A0ABN7PIA7</accession>
<evidence type="ECO:0000313" key="3">
    <source>
        <dbReference type="Proteomes" id="UP001153148"/>
    </source>
</evidence>
<proteinExistence type="predicted"/>
<evidence type="ECO:0000313" key="2">
    <source>
        <dbReference type="EMBL" id="CAG2067495.1"/>
    </source>
</evidence>
<gene>
    <name evidence="2" type="ORF">TPAB3V08_LOCUS14438</name>
</gene>
<organism evidence="2 3">
    <name type="scientific">Timema podura</name>
    <name type="common">Walking stick</name>
    <dbReference type="NCBI Taxonomy" id="61482"/>
    <lineage>
        <taxon>Eukaryota</taxon>
        <taxon>Metazoa</taxon>
        <taxon>Ecdysozoa</taxon>
        <taxon>Arthropoda</taxon>
        <taxon>Hexapoda</taxon>
        <taxon>Insecta</taxon>
        <taxon>Pterygota</taxon>
        <taxon>Neoptera</taxon>
        <taxon>Polyneoptera</taxon>
        <taxon>Phasmatodea</taxon>
        <taxon>Timematodea</taxon>
        <taxon>Timematoidea</taxon>
        <taxon>Timematidae</taxon>
        <taxon>Timema</taxon>
    </lineage>
</organism>
<feature type="transmembrane region" description="Helical" evidence="1">
    <location>
        <begin position="48"/>
        <end position="66"/>
    </location>
</feature>
<feature type="non-terminal residue" evidence="2">
    <location>
        <position position="88"/>
    </location>
</feature>
<comment type="caution">
    <text evidence="2">The sequence shown here is derived from an EMBL/GenBank/DDBJ whole genome shotgun (WGS) entry which is preliminary data.</text>
</comment>
<dbReference type="Proteomes" id="UP001153148">
    <property type="component" value="Unassembled WGS sequence"/>
</dbReference>
<protein>
    <submittedName>
        <fullName evidence="2">Uncharacterized protein</fullName>
    </submittedName>
</protein>
<reference evidence="2" key="1">
    <citation type="submission" date="2021-03" db="EMBL/GenBank/DDBJ databases">
        <authorList>
            <person name="Tran Van P."/>
        </authorList>
    </citation>
    <scope>NUCLEOTIDE SEQUENCE</scope>
</reference>
<name>A0ABN7PIA7_TIMPD</name>